<proteinExistence type="inferred from homology"/>
<evidence type="ECO:0000313" key="16">
    <source>
        <dbReference type="Proteomes" id="UP000566813"/>
    </source>
</evidence>
<gene>
    <name evidence="15" type="ORF">H7F51_10000</name>
</gene>
<dbReference type="Pfam" id="PF00593">
    <property type="entry name" value="TonB_dep_Rec_b-barrel"/>
    <property type="match status" value="1"/>
</dbReference>
<dbReference type="InterPro" id="IPR039426">
    <property type="entry name" value="TonB-dep_rcpt-like"/>
</dbReference>
<dbReference type="Gene3D" id="2.170.130.10">
    <property type="entry name" value="TonB-dependent receptor, plug domain"/>
    <property type="match status" value="1"/>
</dbReference>
<evidence type="ECO:0000256" key="5">
    <source>
        <dbReference type="ARBA" id="ARBA00022729"/>
    </source>
</evidence>
<keyword evidence="7 9" id="KW-0472">Membrane</keyword>
<evidence type="ECO:0000256" key="11">
    <source>
        <dbReference type="RuleBase" id="RU003357"/>
    </source>
</evidence>
<protein>
    <submittedName>
        <fullName evidence="15">TonB-dependent receptor</fullName>
    </submittedName>
</protein>
<evidence type="ECO:0000256" key="6">
    <source>
        <dbReference type="ARBA" id="ARBA00023077"/>
    </source>
</evidence>
<feature type="chain" id="PRO_5030988174" evidence="12">
    <location>
        <begin position="25"/>
        <end position="995"/>
    </location>
</feature>
<evidence type="ECO:0000256" key="9">
    <source>
        <dbReference type="PROSITE-ProRule" id="PRU01360"/>
    </source>
</evidence>
<feature type="domain" description="TonB-dependent receptor-like beta-barrel" evidence="13">
    <location>
        <begin position="426"/>
        <end position="951"/>
    </location>
</feature>
<evidence type="ECO:0000259" key="14">
    <source>
        <dbReference type="Pfam" id="PF07715"/>
    </source>
</evidence>
<dbReference type="SUPFAM" id="SSF56935">
    <property type="entry name" value="Porins"/>
    <property type="match status" value="1"/>
</dbReference>
<evidence type="ECO:0000256" key="8">
    <source>
        <dbReference type="ARBA" id="ARBA00023237"/>
    </source>
</evidence>
<sequence length="995" mass="106615">MTKVAFARLFAGVSLVATAVSAQAQTGPAADAVTDGDAETIVVTGSRVIKNGDDSPTPVTVLTMESLQAAHPTSVFEALLSAPAFAGSRGGTQSAPSGNRATSSSINALNLRGLGPVRTLILYDGHRVPPTQIDGLVDANIIPQMLLERVDVVTGGASAVYGSDAIGGVVNFITNRKFKGVKFEAQRGISQRDDAGTYRLGIGAGADLFDGRGHIMGSVETFHNDGLIYPQRASLARHWTVQGNGTTVPYYLTPDVVSSGLSWGGKITAVTGGTSTPNLNTTFNTNGVLTPFVNGAAIASSSSVRLGGDGIWDTVPSLRPRTSQIQAYGRFDYELSDSLRFHLTGAYTYDHAFNNFGNVNSNGLVISATNPFLSQTIRDQFAAAGVKTFTMSKKYAQGLVPSSNVDFHTHDIYVNAGLDGKIGAFDWSTSYTFHNVRLDTYSNYTFDNGKFFAALDAVDEGVYKTGVANNNIVCKVSITNPGLYPGCVPINLFGPSSETQQMVDYVRRQGKFVTKLPSHDADFTISGEPFETWAGPVGMALNAEWHRQGLELTSTNPTVDYLPLDCTGLTLTTDTYGGNCKPGTVLNPGDRTPSYNGGVAPRPPVDMSVIEGAVEFNVPLIKDWSLAESVNLSLADRYAKYVAHGNPDITKGKLTNRFEANTWKVGLDWNVSRALSFRATRSRDFRAPNLYEMYQTLSTTFSNGNQDRLTGRSTLVNGALIAVESQGNPNLKPEVANTLTLGAVIRPSSKFSVAIDYFDIKIRDFIKTLTGSDAALQQACYNGTAPEYCLLQERPGSFTDTSGANTVTKWKATTRNIALMKTQGIDVEANFTSTLFGRPFALRALASYQPHVYLIQPGLVTQDYAGAIGVPADFVVGPKFRATFSAHAEPLAGLTVDWETRVRGVMHQSPDPTLSGLPSADALSATYHSMTLTWTPKQVLDGRVSVYLNVTDLFDHGADPSASFVNQTSPGLGGGFVLGDDPTGRYFRFGVRGKF</sequence>
<dbReference type="InterPro" id="IPR037066">
    <property type="entry name" value="Plug_dom_sf"/>
</dbReference>
<comment type="caution">
    <text evidence="15">The sequence shown here is derived from an EMBL/GenBank/DDBJ whole genome shotgun (WGS) entry which is preliminary data.</text>
</comment>
<keyword evidence="3 9" id="KW-1134">Transmembrane beta strand</keyword>
<evidence type="ECO:0000313" key="15">
    <source>
        <dbReference type="EMBL" id="MBC2665857.1"/>
    </source>
</evidence>
<reference evidence="15 16" key="1">
    <citation type="submission" date="2020-08" db="EMBL/GenBank/DDBJ databases">
        <title>The genome sequence of type strain Novosphingobium flavum NBRC 111647.</title>
        <authorList>
            <person name="Liu Y."/>
        </authorList>
    </citation>
    <scope>NUCLEOTIDE SEQUENCE [LARGE SCALE GENOMIC DNA]</scope>
    <source>
        <strain evidence="15 16">NBRC 111647</strain>
    </source>
</reference>
<evidence type="ECO:0000256" key="12">
    <source>
        <dbReference type="SAM" id="SignalP"/>
    </source>
</evidence>
<dbReference type="AlphaFoldDB" id="A0A7X1FT34"/>
<dbReference type="Proteomes" id="UP000566813">
    <property type="component" value="Unassembled WGS sequence"/>
</dbReference>
<comment type="similarity">
    <text evidence="9 11">Belongs to the TonB-dependent receptor family.</text>
</comment>
<dbReference type="EMBL" id="JACLAW010000007">
    <property type="protein sequence ID" value="MBC2665857.1"/>
    <property type="molecule type" value="Genomic_DNA"/>
</dbReference>
<dbReference type="InterPro" id="IPR010916">
    <property type="entry name" value="TonB_box_CS"/>
</dbReference>
<dbReference type="InterPro" id="IPR000531">
    <property type="entry name" value="Beta-barrel_TonB"/>
</dbReference>
<accession>A0A7X1FT34</accession>
<keyword evidence="4 9" id="KW-0812">Transmembrane</keyword>
<feature type="domain" description="TonB-dependent receptor plug" evidence="14">
    <location>
        <begin position="54"/>
        <end position="169"/>
    </location>
</feature>
<dbReference type="InterPro" id="IPR012910">
    <property type="entry name" value="Plug_dom"/>
</dbReference>
<feature type="short sequence motif" description="TonB box" evidence="10">
    <location>
        <begin position="40"/>
        <end position="46"/>
    </location>
</feature>
<comment type="subcellular location">
    <subcellularLocation>
        <location evidence="1 9">Cell outer membrane</location>
        <topology evidence="1 9">Multi-pass membrane protein</topology>
    </subcellularLocation>
</comment>
<evidence type="ECO:0000259" key="13">
    <source>
        <dbReference type="Pfam" id="PF00593"/>
    </source>
</evidence>
<dbReference type="PROSITE" id="PS52016">
    <property type="entry name" value="TONB_DEPENDENT_REC_3"/>
    <property type="match status" value="1"/>
</dbReference>
<keyword evidence="8 9" id="KW-0998">Cell outer membrane</keyword>
<feature type="signal peptide" evidence="12">
    <location>
        <begin position="1"/>
        <end position="24"/>
    </location>
</feature>
<keyword evidence="2 9" id="KW-0813">Transport</keyword>
<keyword evidence="6 10" id="KW-0798">TonB box</keyword>
<evidence type="ECO:0000256" key="7">
    <source>
        <dbReference type="ARBA" id="ARBA00023136"/>
    </source>
</evidence>
<dbReference type="PROSITE" id="PS00430">
    <property type="entry name" value="TONB_DEPENDENT_REC_1"/>
    <property type="match status" value="1"/>
</dbReference>
<keyword evidence="5 12" id="KW-0732">Signal</keyword>
<keyword evidence="16" id="KW-1185">Reference proteome</keyword>
<evidence type="ECO:0000256" key="3">
    <source>
        <dbReference type="ARBA" id="ARBA00022452"/>
    </source>
</evidence>
<dbReference type="PANTHER" id="PTHR47234:SF3">
    <property type="entry name" value="SECRETIN_TONB SHORT N-TERMINAL DOMAIN-CONTAINING PROTEIN"/>
    <property type="match status" value="1"/>
</dbReference>
<name>A0A7X1FT34_9SPHN</name>
<evidence type="ECO:0000256" key="1">
    <source>
        <dbReference type="ARBA" id="ARBA00004571"/>
    </source>
</evidence>
<dbReference type="RefSeq" id="WP_185664128.1">
    <property type="nucleotide sequence ID" value="NZ_JACLAW010000007.1"/>
</dbReference>
<dbReference type="InterPro" id="IPR036942">
    <property type="entry name" value="Beta-barrel_TonB_sf"/>
</dbReference>
<dbReference type="GO" id="GO:0009279">
    <property type="term" value="C:cell outer membrane"/>
    <property type="evidence" value="ECO:0007669"/>
    <property type="project" value="UniProtKB-SubCell"/>
</dbReference>
<keyword evidence="15" id="KW-0675">Receptor</keyword>
<organism evidence="15 16">
    <name type="scientific">Novosphingobium flavum</name>
    <dbReference type="NCBI Taxonomy" id="1778672"/>
    <lineage>
        <taxon>Bacteria</taxon>
        <taxon>Pseudomonadati</taxon>
        <taxon>Pseudomonadota</taxon>
        <taxon>Alphaproteobacteria</taxon>
        <taxon>Sphingomonadales</taxon>
        <taxon>Sphingomonadaceae</taxon>
        <taxon>Novosphingobium</taxon>
    </lineage>
</organism>
<dbReference type="Gene3D" id="2.40.170.20">
    <property type="entry name" value="TonB-dependent receptor, beta-barrel domain"/>
    <property type="match status" value="1"/>
</dbReference>
<evidence type="ECO:0000256" key="10">
    <source>
        <dbReference type="PROSITE-ProRule" id="PRU10143"/>
    </source>
</evidence>
<dbReference type="PANTHER" id="PTHR47234">
    <property type="match status" value="1"/>
</dbReference>
<evidence type="ECO:0000256" key="2">
    <source>
        <dbReference type="ARBA" id="ARBA00022448"/>
    </source>
</evidence>
<dbReference type="Pfam" id="PF07715">
    <property type="entry name" value="Plug"/>
    <property type="match status" value="1"/>
</dbReference>
<evidence type="ECO:0000256" key="4">
    <source>
        <dbReference type="ARBA" id="ARBA00022692"/>
    </source>
</evidence>